<dbReference type="GO" id="GO:0030145">
    <property type="term" value="F:manganese ion binding"/>
    <property type="evidence" value="ECO:0007669"/>
    <property type="project" value="TreeGrafter"/>
</dbReference>
<evidence type="ECO:0000256" key="4">
    <source>
        <dbReference type="PROSITE-ProRule" id="PRU00742"/>
    </source>
</evidence>
<gene>
    <name evidence="5" type="ORF">FCK90_06525</name>
</gene>
<dbReference type="PROSITE" id="PS51409">
    <property type="entry name" value="ARGINASE_2"/>
    <property type="match status" value="1"/>
</dbReference>
<name>A0A5J5KXS3_9MICC</name>
<dbReference type="SUPFAM" id="SSF52768">
    <property type="entry name" value="Arginase/deacetylase"/>
    <property type="match status" value="1"/>
</dbReference>
<comment type="caution">
    <text evidence="5">The sequence shown here is derived from an EMBL/GenBank/DDBJ whole genome shotgun (WGS) entry which is preliminary data.</text>
</comment>
<protein>
    <submittedName>
        <fullName evidence="5">Arginase family protein</fullName>
    </submittedName>
</protein>
<evidence type="ECO:0000313" key="5">
    <source>
        <dbReference type="EMBL" id="KAA9394473.1"/>
    </source>
</evidence>
<keyword evidence="1" id="KW-0479">Metal-binding</keyword>
<comment type="similarity">
    <text evidence="4">Belongs to the arginase family.</text>
</comment>
<keyword evidence="3" id="KW-0464">Manganese</keyword>
<dbReference type="CDD" id="cd09999">
    <property type="entry name" value="Arginase-like_1"/>
    <property type="match status" value="1"/>
</dbReference>
<keyword evidence="6" id="KW-1185">Reference proteome</keyword>
<evidence type="ECO:0000256" key="1">
    <source>
        <dbReference type="ARBA" id="ARBA00022723"/>
    </source>
</evidence>
<dbReference type="RefSeq" id="WP_158033496.1">
    <property type="nucleotide sequence ID" value="NZ_ML708615.1"/>
</dbReference>
<evidence type="ECO:0000256" key="3">
    <source>
        <dbReference type="ARBA" id="ARBA00023211"/>
    </source>
</evidence>
<dbReference type="AlphaFoldDB" id="A0A5J5KXS3"/>
<dbReference type="PANTHER" id="PTHR43782">
    <property type="entry name" value="ARGINASE"/>
    <property type="match status" value="1"/>
</dbReference>
<dbReference type="EMBL" id="SZWF01000006">
    <property type="protein sequence ID" value="KAA9394473.1"/>
    <property type="molecule type" value="Genomic_DNA"/>
</dbReference>
<sequence length="301" mass="31836">MNLEQTGNGTLRLVWPQWQGASRENVSLLLPEVPLARARHGYAVGARVLEAILPAHEGPTEVVAVPMAESADEVAGGIESRSAIVASLAQAQAAIARHDAERIVTFGGECSVSVAPFAALEEKYGEDLAVIWIDSHPDTDTPETAYTGYHAMAVSALLGHGDAEIVGMLPARVDPDRLALAGLHEWEEDAYPNIEAWGVTAFGPEQLRTSTETLLDWLASTGASKVAIHLDVDTVDSDESVLGLGQVPGGLTRAQLQRVVADLSTAADVVGLTIAEYIPRSALVMQELLDGMPLVTPPASR</sequence>
<dbReference type="PRINTS" id="PR00116">
    <property type="entry name" value="ARGINASE"/>
</dbReference>
<dbReference type="InterPro" id="IPR006035">
    <property type="entry name" value="Ureohydrolase"/>
</dbReference>
<dbReference type="PANTHER" id="PTHR43782:SF3">
    <property type="entry name" value="ARGINASE"/>
    <property type="match status" value="1"/>
</dbReference>
<dbReference type="OrthoDB" id="7331788at2"/>
<keyword evidence="2" id="KW-0378">Hydrolase</keyword>
<evidence type="ECO:0000256" key="2">
    <source>
        <dbReference type="ARBA" id="ARBA00022801"/>
    </source>
</evidence>
<organism evidence="5 6">
    <name type="scientific">Kocuria coralli</name>
    <dbReference type="NCBI Taxonomy" id="1461025"/>
    <lineage>
        <taxon>Bacteria</taxon>
        <taxon>Bacillati</taxon>
        <taxon>Actinomycetota</taxon>
        <taxon>Actinomycetes</taxon>
        <taxon>Micrococcales</taxon>
        <taxon>Micrococcaceae</taxon>
        <taxon>Kocuria</taxon>
    </lineage>
</organism>
<dbReference type="InterPro" id="IPR023696">
    <property type="entry name" value="Ureohydrolase_dom_sf"/>
</dbReference>
<dbReference type="Gene3D" id="3.40.800.10">
    <property type="entry name" value="Ureohydrolase domain"/>
    <property type="match status" value="1"/>
</dbReference>
<accession>A0A5J5KXS3</accession>
<dbReference type="GO" id="GO:0005829">
    <property type="term" value="C:cytosol"/>
    <property type="evidence" value="ECO:0007669"/>
    <property type="project" value="TreeGrafter"/>
</dbReference>
<reference evidence="5 6" key="1">
    <citation type="submission" date="2019-05" db="EMBL/GenBank/DDBJ databases">
        <title>Kocuria coralli sp. nov., a novel actinobacterium isolated from coral reef seawater.</title>
        <authorList>
            <person name="Li J."/>
        </authorList>
    </citation>
    <scope>NUCLEOTIDE SEQUENCE [LARGE SCALE GENOMIC DNA]</scope>
    <source>
        <strain evidence="5 6">SCSIO 13007</strain>
    </source>
</reference>
<dbReference type="GO" id="GO:0004053">
    <property type="term" value="F:arginase activity"/>
    <property type="evidence" value="ECO:0007669"/>
    <property type="project" value="TreeGrafter"/>
</dbReference>
<proteinExistence type="inferred from homology"/>
<evidence type="ECO:0000313" key="6">
    <source>
        <dbReference type="Proteomes" id="UP000325957"/>
    </source>
</evidence>
<dbReference type="Pfam" id="PF00491">
    <property type="entry name" value="Arginase"/>
    <property type="match status" value="1"/>
</dbReference>
<dbReference type="Proteomes" id="UP000325957">
    <property type="component" value="Unassembled WGS sequence"/>
</dbReference>